<evidence type="ECO:0000259" key="1">
    <source>
        <dbReference type="Pfam" id="PF00534"/>
    </source>
</evidence>
<feature type="domain" description="Glycosyl transferase family 1" evidence="1">
    <location>
        <begin position="2"/>
        <end position="69"/>
    </location>
</feature>
<dbReference type="EMBL" id="VSSQ01108241">
    <property type="protein sequence ID" value="MPN47054.1"/>
    <property type="molecule type" value="Genomic_DNA"/>
</dbReference>
<comment type="caution">
    <text evidence="2">The sequence shown here is derived from an EMBL/GenBank/DDBJ whole genome shotgun (WGS) entry which is preliminary data.</text>
</comment>
<accession>A0A645IFI0</accession>
<organism evidence="2">
    <name type="scientific">bioreactor metagenome</name>
    <dbReference type="NCBI Taxonomy" id="1076179"/>
    <lineage>
        <taxon>unclassified sequences</taxon>
        <taxon>metagenomes</taxon>
        <taxon>ecological metagenomes</taxon>
    </lineage>
</organism>
<evidence type="ECO:0000313" key="2">
    <source>
        <dbReference type="EMBL" id="MPN47054.1"/>
    </source>
</evidence>
<proteinExistence type="predicted"/>
<reference evidence="2" key="1">
    <citation type="submission" date="2019-08" db="EMBL/GenBank/DDBJ databases">
        <authorList>
            <person name="Kucharzyk K."/>
            <person name="Murdoch R.W."/>
            <person name="Higgins S."/>
            <person name="Loffler F."/>
        </authorList>
    </citation>
    <scope>NUCLEOTIDE SEQUENCE</scope>
</reference>
<name>A0A645IFI0_9ZZZZ</name>
<dbReference type="AlphaFoldDB" id="A0A645IFI0"/>
<sequence>MPTLTECFAHVLIEANAFGLPAITHRTGGLASLIKDDINGKLFDIGVNIDDYCDYIIENFNDKEKYRQFCLSSFNEYKTRLNLDNGAKIIIEAMKNSLNSNHH</sequence>
<dbReference type="Pfam" id="PF00534">
    <property type="entry name" value="Glycos_transf_1"/>
    <property type="match status" value="1"/>
</dbReference>
<gene>
    <name evidence="2" type="ORF">SDC9_194654</name>
</gene>
<dbReference type="GO" id="GO:0016757">
    <property type="term" value="F:glycosyltransferase activity"/>
    <property type="evidence" value="ECO:0007669"/>
    <property type="project" value="InterPro"/>
</dbReference>
<dbReference type="InterPro" id="IPR001296">
    <property type="entry name" value="Glyco_trans_1"/>
</dbReference>
<dbReference type="SUPFAM" id="SSF53756">
    <property type="entry name" value="UDP-Glycosyltransferase/glycogen phosphorylase"/>
    <property type="match status" value="1"/>
</dbReference>
<protein>
    <recommendedName>
        <fullName evidence="1">Glycosyl transferase family 1 domain-containing protein</fullName>
    </recommendedName>
</protein>
<dbReference type="Gene3D" id="3.40.50.2000">
    <property type="entry name" value="Glycogen Phosphorylase B"/>
    <property type="match status" value="1"/>
</dbReference>